<evidence type="ECO:0000313" key="4">
    <source>
        <dbReference type="Proteomes" id="UP000034849"/>
    </source>
</evidence>
<evidence type="ECO:0000256" key="1">
    <source>
        <dbReference type="ARBA" id="ARBA00023125"/>
    </source>
</evidence>
<dbReference type="AlphaFoldDB" id="A0A0G0GAN0"/>
<comment type="caution">
    <text evidence="3">The sequence shown here is derived from an EMBL/GenBank/DDBJ whole genome shotgun (WGS) entry which is preliminary data.</text>
</comment>
<dbReference type="InterPro" id="IPR025272">
    <property type="entry name" value="SocA_Panacea"/>
</dbReference>
<dbReference type="CDD" id="cd00093">
    <property type="entry name" value="HTH_XRE"/>
    <property type="match status" value="1"/>
</dbReference>
<dbReference type="PANTHER" id="PTHR46558:SF4">
    <property type="entry name" value="DNA-BIDING PHAGE PROTEIN"/>
    <property type="match status" value="1"/>
</dbReference>
<dbReference type="STRING" id="1619046.US42_C0001G0004"/>
<evidence type="ECO:0000313" key="3">
    <source>
        <dbReference type="EMBL" id="KKQ28153.1"/>
    </source>
</evidence>
<protein>
    <recommendedName>
        <fullName evidence="2">HTH cro/C1-type domain-containing protein</fullName>
    </recommendedName>
</protein>
<dbReference type="PANTHER" id="PTHR46558">
    <property type="entry name" value="TRACRIPTIONAL REGULATORY PROTEIN-RELATED-RELATED"/>
    <property type="match status" value="1"/>
</dbReference>
<sequence>MQYFMSKQLSQYIIKLRKENSLSQEYLAEELTISRPTYMQIEKGERELTVSEAEKLSAIFSLSLEDFLNMVSPTEYQVFTEKNKTKKKNKKIDIRINVPQKNLEKFKQVLLYILDKVGAKANIGETALYKLLYFIDFDYYEKYEEQLIGATYIKNHYGPTPIEFKKIIDQMEKQGQVEAVKSKYFQYEQRKYLPRTSPDLSCLSGQELTLIDDVLHRLSDKSAKELSEYSHGDIPWKTHKDGEKIDYESVFYRDDKYSVREYDDKL</sequence>
<keyword evidence="1" id="KW-0238">DNA-binding</keyword>
<dbReference type="Gene3D" id="1.10.260.40">
    <property type="entry name" value="lambda repressor-like DNA-binding domains"/>
    <property type="match status" value="1"/>
</dbReference>
<dbReference type="EMBL" id="LBSX01000001">
    <property type="protein sequence ID" value="KKQ28153.1"/>
    <property type="molecule type" value="Genomic_DNA"/>
</dbReference>
<reference evidence="3 4" key="1">
    <citation type="journal article" date="2015" name="Nature">
        <title>rRNA introns, odd ribosomes, and small enigmatic genomes across a large radiation of phyla.</title>
        <authorList>
            <person name="Brown C.T."/>
            <person name="Hug L.A."/>
            <person name="Thomas B.C."/>
            <person name="Sharon I."/>
            <person name="Castelle C.J."/>
            <person name="Singh A."/>
            <person name="Wilkins M.J."/>
            <person name="Williams K.H."/>
            <person name="Banfield J.F."/>
        </authorList>
    </citation>
    <scope>NUCLEOTIDE SEQUENCE [LARGE SCALE GENOMIC DNA]</scope>
</reference>
<organism evidence="3 4">
    <name type="scientific">Candidatus Magasanikbacteria bacterium GW2011_GWC2_37_14</name>
    <dbReference type="NCBI Taxonomy" id="1619046"/>
    <lineage>
        <taxon>Bacteria</taxon>
        <taxon>Candidatus Magasanikiibacteriota</taxon>
    </lineage>
</organism>
<proteinExistence type="predicted"/>
<gene>
    <name evidence="3" type="ORF">US42_C0001G0004</name>
</gene>
<accession>A0A0G0GAN0</accession>
<dbReference type="PROSITE" id="PS50943">
    <property type="entry name" value="HTH_CROC1"/>
    <property type="match status" value="1"/>
</dbReference>
<dbReference type="SMART" id="SM00530">
    <property type="entry name" value="HTH_XRE"/>
    <property type="match status" value="1"/>
</dbReference>
<name>A0A0G0GAN0_9BACT</name>
<dbReference type="Pfam" id="PF13274">
    <property type="entry name" value="SocA_Panacea"/>
    <property type="match status" value="1"/>
</dbReference>
<dbReference type="GO" id="GO:0003677">
    <property type="term" value="F:DNA binding"/>
    <property type="evidence" value="ECO:0007669"/>
    <property type="project" value="UniProtKB-KW"/>
</dbReference>
<dbReference type="InterPro" id="IPR010982">
    <property type="entry name" value="Lambda_DNA-bd_dom_sf"/>
</dbReference>
<dbReference type="SUPFAM" id="SSF47413">
    <property type="entry name" value="lambda repressor-like DNA-binding domains"/>
    <property type="match status" value="1"/>
</dbReference>
<feature type="domain" description="HTH cro/C1-type" evidence="2">
    <location>
        <begin position="13"/>
        <end position="67"/>
    </location>
</feature>
<dbReference type="Proteomes" id="UP000034849">
    <property type="component" value="Unassembled WGS sequence"/>
</dbReference>
<dbReference type="InterPro" id="IPR001387">
    <property type="entry name" value="Cro/C1-type_HTH"/>
</dbReference>
<dbReference type="Pfam" id="PF01381">
    <property type="entry name" value="HTH_3"/>
    <property type="match status" value="1"/>
</dbReference>
<evidence type="ECO:0000259" key="2">
    <source>
        <dbReference type="PROSITE" id="PS50943"/>
    </source>
</evidence>